<evidence type="ECO:0000256" key="2">
    <source>
        <dbReference type="ARBA" id="ARBA00023015"/>
    </source>
</evidence>
<dbReference type="GO" id="GO:0016987">
    <property type="term" value="F:sigma factor activity"/>
    <property type="evidence" value="ECO:0007669"/>
    <property type="project" value="UniProtKB-KW"/>
</dbReference>
<dbReference type="InterPro" id="IPR013325">
    <property type="entry name" value="RNA_pol_sigma_r2"/>
</dbReference>
<dbReference type="GO" id="GO:0003677">
    <property type="term" value="F:DNA binding"/>
    <property type="evidence" value="ECO:0007669"/>
    <property type="project" value="UniProtKB-KW"/>
</dbReference>
<keyword evidence="2" id="KW-0805">Transcription regulation</keyword>
<dbReference type="GO" id="GO:0006352">
    <property type="term" value="P:DNA-templated transcription initiation"/>
    <property type="evidence" value="ECO:0007669"/>
    <property type="project" value="InterPro"/>
</dbReference>
<dbReference type="Proteomes" id="UP000094147">
    <property type="component" value="Chromosome"/>
</dbReference>
<dbReference type="InterPro" id="IPR014284">
    <property type="entry name" value="RNA_pol_sigma-70_dom"/>
</dbReference>
<feature type="domain" description="RNA polymerase sigma factor 70 region 4 type 2" evidence="7">
    <location>
        <begin position="120"/>
        <end position="171"/>
    </location>
</feature>
<sequence>MSFKLSCPKKIIKKAQKGDKFAITHIYQLYKQPVFNLAYQMLRDEQRAADILQTVMVKMMTGIDAVSDTKKLNGWMKRVTYNTIIDVIRANSKLVDIDDSEAFDYSAPESLSVIQSEHWDVQRFLDLLDERERLVVWLSTVEGYTHREISNTLDISEQNSRVVFSRAMKSLKSLASDQRYSGHKVGNNYEQ</sequence>
<dbReference type="InterPro" id="IPR013324">
    <property type="entry name" value="RNA_pol_sigma_r3/r4-like"/>
</dbReference>
<dbReference type="SUPFAM" id="SSF88659">
    <property type="entry name" value="Sigma3 and sigma4 domains of RNA polymerase sigma factors"/>
    <property type="match status" value="1"/>
</dbReference>
<evidence type="ECO:0000313" key="9">
    <source>
        <dbReference type="Proteomes" id="UP000094147"/>
    </source>
</evidence>
<evidence type="ECO:0000256" key="4">
    <source>
        <dbReference type="ARBA" id="ARBA00023125"/>
    </source>
</evidence>
<dbReference type="EMBL" id="CP012418">
    <property type="protein sequence ID" value="AOE49979.1"/>
    <property type="molecule type" value="Genomic_DNA"/>
</dbReference>
<dbReference type="PANTHER" id="PTHR43133">
    <property type="entry name" value="RNA POLYMERASE ECF-TYPE SIGMA FACTO"/>
    <property type="match status" value="1"/>
</dbReference>
<name>A0A1B3BB07_9GAMM</name>
<evidence type="ECO:0000256" key="1">
    <source>
        <dbReference type="ARBA" id="ARBA00010641"/>
    </source>
</evidence>
<dbReference type="PANTHER" id="PTHR43133:SF8">
    <property type="entry name" value="RNA POLYMERASE SIGMA FACTOR HI_1459-RELATED"/>
    <property type="match status" value="1"/>
</dbReference>
<evidence type="ECO:0008006" key="10">
    <source>
        <dbReference type="Google" id="ProtNLM"/>
    </source>
</evidence>
<keyword evidence="4" id="KW-0238">DNA-binding</keyword>
<dbReference type="OrthoDB" id="6236508at2"/>
<evidence type="ECO:0000256" key="5">
    <source>
        <dbReference type="ARBA" id="ARBA00023163"/>
    </source>
</evidence>
<proteinExistence type="inferred from homology"/>
<evidence type="ECO:0000256" key="3">
    <source>
        <dbReference type="ARBA" id="ARBA00023082"/>
    </source>
</evidence>
<comment type="similarity">
    <text evidence="1">Belongs to the sigma-70 factor family. ECF subfamily.</text>
</comment>
<protein>
    <recommendedName>
        <fullName evidence="10">RNA polymerase, sigma-24 subunit, ECF subfamily</fullName>
    </recommendedName>
</protein>
<dbReference type="STRING" id="1144748.KS2013_1262"/>
<gene>
    <name evidence="8" type="ORF">KS2013_1262</name>
</gene>
<dbReference type="InterPro" id="IPR036388">
    <property type="entry name" value="WH-like_DNA-bd_sf"/>
</dbReference>
<dbReference type="RefSeq" id="WP_068991318.1">
    <property type="nucleotide sequence ID" value="NZ_CP012418.1"/>
</dbReference>
<feature type="domain" description="RNA polymerase sigma-70 region 2" evidence="6">
    <location>
        <begin position="26"/>
        <end position="92"/>
    </location>
</feature>
<dbReference type="Gene3D" id="1.10.10.10">
    <property type="entry name" value="Winged helix-like DNA-binding domain superfamily/Winged helix DNA-binding domain"/>
    <property type="match status" value="1"/>
</dbReference>
<dbReference type="InterPro" id="IPR013249">
    <property type="entry name" value="RNA_pol_sigma70_r4_t2"/>
</dbReference>
<dbReference type="KEGG" id="ksd:KS2013_1262"/>
<keyword evidence="5" id="KW-0804">Transcription</keyword>
<dbReference type="InterPro" id="IPR007627">
    <property type="entry name" value="RNA_pol_sigma70_r2"/>
</dbReference>
<dbReference type="AlphaFoldDB" id="A0A1B3BB07"/>
<reference evidence="9" key="1">
    <citation type="submission" date="2015-08" db="EMBL/GenBank/DDBJ databases">
        <authorList>
            <person name="Kim K.M."/>
        </authorList>
    </citation>
    <scope>NUCLEOTIDE SEQUENCE [LARGE SCALE GENOMIC DNA]</scope>
    <source>
        <strain evidence="9">KCTC 23892</strain>
    </source>
</reference>
<dbReference type="InterPro" id="IPR039425">
    <property type="entry name" value="RNA_pol_sigma-70-like"/>
</dbReference>
<keyword evidence="3" id="KW-0731">Sigma factor</keyword>
<evidence type="ECO:0000313" key="8">
    <source>
        <dbReference type="EMBL" id="AOE49979.1"/>
    </source>
</evidence>
<keyword evidence="9" id="KW-1185">Reference proteome</keyword>
<accession>A0A1B3BB07</accession>
<dbReference type="SUPFAM" id="SSF88946">
    <property type="entry name" value="Sigma2 domain of RNA polymerase sigma factors"/>
    <property type="match status" value="1"/>
</dbReference>
<dbReference type="Pfam" id="PF08281">
    <property type="entry name" value="Sigma70_r4_2"/>
    <property type="match status" value="1"/>
</dbReference>
<dbReference type="Pfam" id="PF04542">
    <property type="entry name" value="Sigma70_r2"/>
    <property type="match status" value="1"/>
</dbReference>
<dbReference type="Gene3D" id="1.10.1740.10">
    <property type="match status" value="1"/>
</dbReference>
<evidence type="ECO:0000259" key="7">
    <source>
        <dbReference type="Pfam" id="PF08281"/>
    </source>
</evidence>
<dbReference type="NCBIfam" id="TIGR02937">
    <property type="entry name" value="sigma70-ECF"/>
    <property type="match status" value="1"/>
</dbReference>
<dbReference type="CDD" id="cd06171">
    <property type="entry name" value="Sigma70_r4"/>
    <property type="match status" value="1"/>
</dbReference>
<evidence type="ECO:0000259" key="6">
    <source>
        <dbReference type="Pfam" id="PF04542"/>
    </source>
</evidence>
<organism evidence="8 9">
    <name type="scientific">Kangiella sediminilitoris</name>
    <dbReference type="NCBI Taxonomy" id="1144748"/>
    <lineage>
        <taxon>Bacteria</taxon>
        <taxon>Pseudomonadati</taxon>
        <taxon>Pseudomonadota</taxon>
        <taxon>Gammaproteobacteria</taxon>
        <taxon>Kangiellales</taxon>
        <taxon>Kangiellaceae</taxon>
        <taxon>Kangiella</taxon>
    </lineage>
</organism>